<name>A0A2A6BNZ4_PRIPA</name>
<accession>A0A8R1YNM9</accession>
<feature type="compositionally biased region" description="Basic and acidic residues" evidence="1">
    <location>
        <begin position="45"/>
        <end position="54"/>
    </location>
</feature>
<reference evidence="3" key="2">
    <citation type="submission" date="2022-06" db="UniProtKB">
        <authorList>
            <consortium name="EnsemblMetazoa"/>
        </authorList>
    </citation>
    <scope>IDENTIFICATION</scope>
    <source>
        <strain evidence="3">PS312</strain>
    </source>
</reference>
<dbReference type="AlphaFoldDB" id="A0A2A6BNZ4"/>
<sequence>MIIRIIAVISIFSIVLCKIADNDSILPVMHIKEVQTGYLSWPDKQLGRDEEERPATTACTPRNDAEAERRMEGMLNNVKGESFDDSMPENKTDMVEDEFVKVVYKPLCDD</sequence>
<keyword evidence="2" id="KW-0732">Signal</keyword>
<accession>A0A2A6BNZ4</accession>
<keyword evidence="4" id="KW-1185">Reference proteome</keyword>
<dbReference type="OrthoDB" id="5790812at2759"/>
<organism evidence="3 4">
    <name type="scientific">Pristionchus pacificus</name>
    <name type="common">Parasitic nematode worm</name>
    <dbReference type="NCBI Taxonomy" id="54126"/>
    <lineage>
        <taxon>Eukaryota</taxon>
        <taxon>Metazoa</taxon>
        <taxon>Ecdysozoa</taxon>
        <taxon>Nematoda</taxon>
        <taxon>Chromadorea</taxon>
        <taxon>Rhabditida</taxon>
        <taxon>Rhabditina</taxon>
        <taxon>Diplogasteromorpha</taxon>
        <taxon>Diplogasteroidea</taxon>
        <taxon>Neodiplogasteridae</taxon>
        <taxon>Pristionchus</taxon>
    </lineage>
</organism>
<dbReference type="Proteomes" id="UP000005239">
    <property type="component" value="Unassembled WGS sequence"/>
</dbReference>
<feature type="region of interest" description="Disordered" evidence="1">
    <location>
        <begin position="45"/>
        <end position="69"/>
    </location>
</feature>
<feature type="chain" id="PRO_5043803218" evidence="2">
    <location>
        <begin position="18"/>
        <end position="110"/>
    </location>
</feature>
<feature type="signal peptide" evidence="2">
    <location>
        <begin position="1"/>
        <end position="17"/>
    </location>
</feature>
<evidence type="ECO:0000313" key="4">
    <source>
        <dbReference type="Proteomes" id="UP000005239"/>
    </source>
</evidence>
<gene>
    <name evidence="3" type="primary">WBGene00203271</name>
</gene>
<dbReference type="EnsemblMetazoa" id="PPA30403.1">
    <property type="protein sequence ID" value="PPA30403.1"/>
    <property type="gene ID" value="WBGene00203271"/>
</dbReference>
<protein>
    <submittedName>
        <fullName evidence="3">Uncharacterized protein</fullName>
    </submittedName>
</protein>
<proteinExistence type="predicted"/>
<evidence type="ECO:0000256" key="1">
    <source>
        <dbReference type="SAM" id="MobiDB-lite"/>
    </source>
</evidence>
<evidence type="ECO:0000313" key="3">
    <source>
        <dbReference type="EnsemblMetazoa" id="PPA30403.1"/>
    </source>
</evidence>
<evidence type="ECO:0000256" key="2">
    <source>
        <dbReference type="SAM" id="SignalP"/>
    </source>
</evidence>
<reference evidence="4" key="1">
    <citation type="journal article" date="2008" name="Nat. Genet.">
        <title>The Pristionchus pacificus genome provides a unique perspective on nematode lifestyle and parasitism.</title>
        <authorList>
            <person name="Dieterich C."/>
            <person name="Clifton S.W."/>
            <person name="Schuster L.N."/>
            <person name="Chinwalla A."/>
            <person name="Delehaunty K."/>
            <person name="Dinkelacker I."/>
            <person name="Fulton L."/>
            <person name="Fulton R."/>
            <person name="Godfrey J."/>
            <person name="Minx P."/>
            <person name="Mitreva M."/>
            <person name="Roeseler W."/>
            <person name="Tian H."/>
            <person name="Witte H."/>
            <person name="Yang S.P."/>
            <person name="Wilson R.K."/>
            <person name="Sommer R.J."/>
        </authorList>
    </citation>
    <scope>NUCLEOTIDE SEQUENCE [LARGE SCALE GENOMIC DNA]</scope>
    <source>
        <strain evidence="4">PS312</strain>
    </source>
</reference>